<evidence type="ECO:0000313" key="5">
    <source>
        <dbReference type="Proteomes" id="UP001551482"/>
    </source>
</evidence>
<comment type="caution">
    <text evidence="4">The sequence shown here is derived from an EMBL/GenBank/DDBJ whole genome shotgun (WGS) entry which is preliminary data.</text>
</comment>
<dbReference type="Pfam" id="PF09990">
    <property type="entry name" value="DUF2231"/>
    <property type="match status" value="1"/>
</dbReference>
<evidence type="ECO:0000256" key="2">
    <source>
        <dbReference type="SAM" id="Phobius"/>
    </source>
</evidence>
<accession>A0ABV3DE53</accession>
<keyword evidence="2" id="KW-0472">Membrane</keyword>
<feature type="transmembrane region" description="Helical" evidence="2">
    <location>
        <begin position="16"/>
        <end position="35"/>
    </location>
</feature>
<protein>
    <submittedName>
        <fullName evidence="4">DUF2231 domain-containing protein</fullName>
    </submittedName>
</protein>
<name>A0ABV3DE53_9ACTN</name>
<reference evidence="4 5" key="1">
    <citation type="submission" date="2024-06" db="EMBL/GenBank/DDBJ databases">
        <title>The Natural Products Discovery Center: Release of the First 8490 Sequenced Strains for Exploring Actinobacteria Biosynthetic Diversity.</title>
        <authorList>
            <person name="Kalkreuter E."/>
            <person name="Kautsar S.A."/>
            <person name="Yang D."/>
            <person name="Bader C.D."/>
            <person name="Teijaro C.N."/>
            <person name="Fluegel L."/>
            <person name="Davis C.M."/>
            <person name="Simpson J.R."/>
            <person name="Lauterbach L."/>
            <person name="Steele A.D."/>
            <person name="Gui C."/>
            <person name="Meng S."/>
            <person name="Li G."/>
            <person name="Viehrig K."/>
            <person name="Ye F."/>
            <person name="Su P."/>
            <person name="Kiefer A.F."/>
            <person name="Nichols A."/>
            <person name="Cepeda A.J."/>
            <person name="Yan W."/>
            <person name="Fan B."/>
            <person name="Jiang Y."/>
            <person name="Adhikari A."/>
            <person name="Zheng C.-J."/>
            <person name="Schuster L."/>
            <person name="Cowan T.M."/>
            <person name="Smanski M.J."/>
            <person name="Chevrette M.G."/>
            <person name="De Carvalho L.P.S."/>
            <person name="Shen B."/>
        </authorList>
    </citation>
    <scope>NUCLEOTIDE SEQUENCE [LARGE SCALE GENOMIC DNA]</scope>
    <source>
        <strain evidence="4 5">NPDC048946</strain>
    </source>
</reference>
<feature type="compositionally biased region" description="Basic and acidic residues" evidence="1">
    <location>
        <begin position="161"/>
        <end position="170"/>
    </location>
</feature>
<sequence>MTRKPTAIAKRPAHRMLAPLPIAGYLGALIGYAAYGAHHSSFWLDYAISMNALGVAGAVLAALPGVRDLRHVIPTRGPARHTATTHAALNSFALALYVIALALYASSWNDPTRSAAAGITLTALGTAATATAVALGRSLARDHRTPPRGEGASPITTWHATEADSPHRRR</sequence>
<feature type="transmembrane region" description="Helical" evidence="2">
    <location>
        <begin position="114"/>
        <end position="135"/>
    </location>
</feature>
<gene>
    <name evidence="4" type="ORF">AB0C36_11000</name>
</gene>
<feature type="transmembrane region" description="Helical" evidence="2">
    <location>
        <begin position="87"/>
        <end position="108"/>
    </location>
</feature>
<dbReference type="InterPro" id="IPR019251">
    <property type="entry name" value="DUF2231_TM"/>
</dbReference>
<keyword evidence="2" id="KW-1133">Transmembrane helix</keyword>
<proteinExistence type="predicted"/>
<evidence type="ECO:0000256" key="1">
    <source>
        <dbReference type="SAM" id="MobiDB-lite"/>
    </source>
</evidence>
<feature type="region of interest" description="Disordered" evidence="1">
    <location>
        <begin position="141"/>
        <end position="170"/>
    </location>
</feature>
<evidence type="ECO:0000259" key="3">
    <source>
        <dbReference type="Pfam" id="PF09990"/>
    </source>
</evidence>
<dbReference type="Proteomes" id="UP001551482">
    <property type="component" value="Unassembled WGS sequence"/>
</dbReference>
<keyword evidence="5" id="KW-1185">Reference proteome</keyword>
<feature type="domain" description="DUF2231" evidence="3">
    <location>
        <begin position="11"/>
        <end position="144"/>
    </location>
</feature>
<evidence type="ECO:0000313" key="4">
    <source>
        <dbReference type="EMBL" id="MEU8134028.1"/>
    </source>
</evidence>
<keyword evidence="2" id="KW-0812">Transmembrane</keyword>
<organism evidence="4 5">
    <name type="scientific">Streptodolium elevatio</name>
    <dbReference type="NCBI Taxonomy" id="3157996"/>
    <lineage>
        <taxon>Bacteria</taxon>
        <taxon>Bacillati</taxon>
        <taxon>Actinomycetota</taxon>
        <taxon>Actinomycetes</taxon>
        <taxon>Kitasatosporales</taxon>
        <taxon>Streptomycetaceae</taxon>
        <taxon>Streptodolium</taxon>
    </lineage>
</organism>
<feature type="transmembrane region" description="Helical" evidence="2">
    <location>
        <begin position="47"/>
        <end position="66"/>
    </location>
</feature>
<dbReference type="EMBL" id="JBEZFP010000021">
    <property type="protein sequence ID" value="MEU8134028.1"/>
    <property type="molecule type" value="Genomic_DNA"/>
</dbReference>
<dbReference type="RefSeq" id="WP_358352350.1">
    <property type="nucleotide sequence ID" value="NZ_JBEZFP010000021.1"/>
</dbReference>